<reference evidence="2 3" key="1">
    <citation type="submission" date="2023-08" db="EMBL/GenBank/DDBJ databases">
        <title>A Necator americanus chromosomal reference genome.</title>
        <authorList>
            <person name="Ilik V."/>
            <person name="Petrzelkova K.J."/>
            <person name="Pardy F."/>
            <person name="Fuh T."/>
            <person name="Niatou-Singa F.S."/>
            <person name="Gouil Q."/>
            <person name="Baker L."/>
            <person name="Ritchie M.E."/>
            <person name="Jex A.R."/>
            <person name="Gazzola D."/>
            <person name="Li H."/>
            <person name="Toshio Fujiwara R."/>
            <person name="Zhan B."/>
            <person name="Aroian R.V."/>
            <person name="Pafco B."/>
            <person name="Schwarz E.M."/>
        </authorList>
    </citation>
    <scope>NUCLEOTIDE SEQUENCE [LARGE SCALE GENOMIC DNA]</scope>
    <source>
        <strain evidence="2 3">Aroian</strain>
        <tissue evidence="2">Whole animal</tissue>
    </source>
</reference>
<keyword evidence="3" id="KW-1185">Reference proteome</keyword>
<feature type="region of interest" description="Disordered" evidence="1">
    <location>
        <begin position="1"/>
        <end position="48"/>
    </location>
</feature>
<gene>
    <name evidence="2" type="primary">Necator_chrI.g1307</name>
    <name evidence="2" type="ORF">RB195_005181</name>
</gene>
<proteinExistence type="predicted"/>
<evidence type="ECO:0000313" key="3">
    <source>
        <dbReference type="Proteomes" id="UP001303046"/>
    </source>
</evidence>
<feature type="compositionally biased region" description="Basic residues" evidence="1">
    <location>
        <begin position="1"/>
        <end position="11"/>
    </location>
</feature>
<feature type="compositionally biased region" description="Basic and acidic residues" evidence="1">
    <location>
        <begin position="121"/>
        <end position="134"/>
    </location>
</feature>
<organism evidence="2 3">
    <name type="scientific">Necator americanus</name>
    <name type="common">Human hookworm</name>
    <dbReference type="NCBI Taxonomy" id="51031"/>
    <lineage>
        <taxon>Eukaryota</taxon>
        <taxon>Metazoa</taxon>
        <taxon>Ecdysozoa</taxon>
        <taxon>Nematoda</taxon>
        <taxon>Chromadorea</taxon>
        <taxon>Rhabditida</taxon>
        <taxon>Rhabditina</taxon>
        <taxon>Rhabditomorpha</taxon>
        <taxon>Strongyloidea</taxon>
        <taxon>Ancylostomatidae</taxon>
        <taxon>Bunostominae</taxon>
        <taxon>Necator</taxon>
    </lineage>
</organism>
<name>A0ABR1BQH8_NECAM</name>
<sequence length="141" mass="16368">MHRRLRRRSRSYSRSWSDAESSDREHSRRRRSRKRKRHRSLPRNPERLVSFADENGGILASVVEDETPLFVPTNKGRRRNVGRSKSETAQRGARSSTQRRTGKTKRSHSAGSARRKLNSGIRRDLQGRLRDAHGRFVKAPS</sequence>
<protein>
    <submittedName>
        <fullName evidence="2">Uncharacterized protein</fullName>
    </submittedName>
</protein>
<dbReference type="EMBL" id="JAVFWL010000001">
    <property type="protein sequence ID" value="KAK6727331.1"/>
    <property type="molecule type" value="Genomic_DNA"/>
</dbReference>
<feature type="compositionally biased region" description="Basic residues" evidence="1">
    <location>
        <begin position="100"/>
        <end position="117"/>
    </location>
</feature>
<feature type="compositionally biased region" description="Basic residues" evidence="1">
    <location>
        <begin position="27"/>
        <end position="41"/>
    </location>
</feature>
<evidence type="ECO:0000313" key="2">
    <source>
        <dbReference type="EMBL" id="KAK6727331.1"/>
    </source>
</evidence>
<feature type="compositionally biased region" description="Polar residues" evidence="1">
    <location>
        <begin position="87"/>
        <end position="99"/>
    </location>
</feature>
<feature type="region of interest" description="Disordered" evidence="1">
    <location>
        <begin position="65"/>
        <end position="141"/>
    </location>
</feature>
<evidence type="ECO:0000256" key="1">
    <source>
        <dbReference type="SAM" id="MobiDB-lite"/>
    </source>
</evidence>
<dbReference type="Proteomes" id="UP001303046">
    <property type="component" value="Unassembled WGS sequence"/>
</dbReference>
<accession>A0ABR1BQH8</accession>
<comment type="caution">
    <text evidence="2">The sequence shown here is derived from an EMBL/GenBank/DDBJ whole genome shotgun (WGS) entry which is preliminary data.</text>
</comment>